<evidence type="ECO:0000313" key="3">
    <source>
        <dbReference type="Proteomes" id="UP001589670"/>
    </source>
</evidence>
<evidence type="ECO:0000313" key="2">
    <source>
        <dbReference type="EMBL" id="MFB9149256.1"/>
    </source>
</evidence>
<proteinExistence type="predicted"/>
<protein>
    <submittedName>
        <fullName evidence="2">DUF1127 domain-containing protein</fullName>
    </submittedName>
</protein>
<dbReference type="Proteomes" id="UP001589670">
    <property type="component" value="Unassembled WGS sequence"/>
</dbReference>
<gene>
    <name evidence="2" type="ORF">ACFFU4_05760</name>
</gene>
<comment type="caution">
    <text evidence="2">The sequence shown here is derived from an EMBL/GenBank/DDBJ whole genome shotgun (WGS) entry which is preliminary data.</text>
</comment>
<feature type="domain" description="YjiS-like" evidence="1">
    <location>
        <begin position="24"/>
        <end position="59"/>
    </location>
</feature>
<dbReference type="Pfam" id="PF06568">
    <property type="entry name" value="YjiS-like"/>
    <property type="match status" value="1"/>
</dbReference>
<dbReference type="InterPro" id="IPR009506">
    <property type="entry name" value="YjiS-like"/>
</dbReference>
<name>A0ABV5HXX1_9RHOB</name>
<keyword evidence="3" id="KW-1185">Reference proteome</keyword>
<accession>A0ABV5HXX1</accession>
<evidence type="ECO:0000259" key="1">
    <source>
        <dbReference type="Pfam" id="PF06568"/>
    </source>
</evidence>
<dbReference type="RefSeq" id="WP_377067983.1">
    <property type="nucleotide sequence ID" value="NZ_JBHMEC010000009.1"/>
</dbReference>
<organism evidence="2 3">
    <name type="scientific">Roseovarius ramblicola</name>
    <dbReference type="NCBI Taxonomy" id="2022336"/>
    <lineage>
        <taxon>Bacteria</taxon>
        <taxon>Pseudomonadati</taxon>
        <taxon>Pseudomonadota</taxon>
        <taxon>Alphaproteobacteria</taxon>
        <taxon>Rhodobacterales</taxon>
        <taxon>Roseobacteraceae</taxon>
        <taxon>Roseovarius</taxon>
    </lineage>
</organism>
<dbReference type="EMBL" id="JBHMEC010000009">
    <property type="protein sequence ID" value="MFB9149256.1"/>
    <property type="molecule type" value="Genomic_DNA"/>
</dbReference>
<sequence>MALIDTPRAHAHPRPDFGLLSRMVEAVISWNDRRATRKALAQLSDRELDDIGLSRGDIDRVARRF</sequence>
<reference evidence="2 3" key="1">
    <citation type="submission" date="2024-09" db="EMBL/GenBank/DDBJ databases">
        <authorList>
            <person name="Sun Q."/>
            <person name="Mori K."/>
        </authorList>
    </citation>
    <scope>NUCLEOTIDE SEQUENCE [LARGE SCALE GENOMIC DNA]</scope>
    <source>
        <strain evidence="2 3">CECT 9424</strain>
    </source>
</reference>